<keyword evidence="14 16" id="KW-0378">Hydrolase</keyword>
<evidence type="ECO:0000256" key="5">
    <source>
        <dbReference type="ARBA" id="ARBA00007417"/>
    </source>
</evidence>
<evidence type="ECO:0000259" key="15">
    <source>
        <dbReference type="PROSITE" id="PS51747"/>
    </source>
</evidence>
<evidence type="ECO:0000256" key="9">
    <source>
        <dbReference type="ARBA" id="ARBA00022857"/>
    </source>
</evidence>
<comment type="similarity">
    <text evidence="4 14">In the N-terminal section; belongs to the cytidine and deoxycytidylate deaminase family.</text>
</comment>
<evidence type="ECO:0000256" key="4">
    <source>
        <dbReference type="ARBA" id="ARBA00005259"/>
    </source>
</evidence>
<evidence type="ECO:0000256" key="1">
    <source>
        <dbReference type="ARBA" id="ARBA00002151"/>
    </source>
</evidence>
<keyword evidence="17" id="KW-1185">Reference proteome</keyword>
<dbReference type="PANTHER" id="PTHR38011">
    <property type="entry name" value="DIHYDROFOLATE REDUCTASE FAMILY PROTEIN (AFU_ORTHOLOGUE AFUA_8G06820)"/>
    <property type="match status" value="1"/>
</dbReference>
<proteinExistence type="inferred from homology"/>
<comment type="catalytic activity">
    <reaction evidence="13 14">
        <text>2,5-diamino-6-hydroxy-4-(5-phosphoribosylamino)-pyrimidine + H2O + H(+) = 5-amino-6-(5-phospho-D-ribosylamino)uracil + NH4(+)</text>
        <dbReference type="Rhea" id="RHEA:21868"/>
        <dbReference type="ChEBI" id="CHEBI:15377"/>
        <dbReference type="ChEBI" id="CHEBI:15378"/>
        <dbReference type="ChEBI" id="CHEBI:28938"/>
        <dbReference type="ChEBI" id="CHEBI:58453"/>
        <dbReference type="ChEBI" id="CHEBI:58614"/>
        <dbReference type="EC" id="3.5.4.26"/>
    </reaction>
</comment>
<comment type="pathway">
    <text evidence="2 14">Cofactor biosynthesis; riboflavin biosynthesis; 5-amino-6-(D-ribitylamino)uracil from GTP: step 2/4.</text>
</comment>
<evidence type="ECO:0000256" key="12">
    <source>
        <dbReference type="ARBA" id="ARBA00049861"/>
    </source>
</evidence>
<evidence type="ECO:0000256" key="6">
    <source>
        <dbReference type="ARBA" id="ARBA00022619"/>
    </source>
</evidence>
<dbReference type="Proteomes" id="UP001597391">
    <property type="component" value="Unassembled WGS sequence"/>
</dbReference>
<dbReference type="EMBL" id="JBHUOP010000002">
    <property type="protein sequence ID" value="MFD2840228.1"/>
    <property type="molecule type" value="Genomic_DNA"/>
</dbReference>
<dbReference type="SUPFAM" id="SSF53597">
    <property type="entry name" value="Dihydrofolate reductase-like"/>
    <property type="match status" value="1"/>
</dbReference>
<keyword evidence="8 14" id="KW-0862">Zinc</keyword>
<evidence type="ECO:0000313" key="17">
    <source>
        <dbReference type="Proteomes" id="UP001597391"/>
    </source>
</evidence>
<keyword evidence="10 14" id="KW-0560">Oxidoreductase</keyword>
<sequence length="382" mass="40101">MFAPVREAPLPASGSPHDVCEFQPRGVTHAELSAMRAAFELAENGPVQDANPRVGCVILAPGGTVLAQGWHEGAGTAHAEAAALAQAHSAGISVVDATAVVTLEPCAHTGRTPSCAQSLIDAGIARVLYSVPDPTPTASGGARMLRDSGVETLGGVLSDAGAALIAPWRARTHVSSQARRNRIVVKWASTLDGKVAAQDGTSQWITGESARQHAHELRAQVDAIAVGTGTALADNPQLTARDELATRTPLRVVVGRRQLATTARLYASGASVLHVRSDDPHDVVRALDLNSAQTTLIDGGPTLVSAFIRAGLADELHVYLAPKLLGTGLPAVQDLGITTLAQAHEYSLVHCERRGNDVFLRFMRDEPQDAPSDPILNQNHNR</sequence>
<dbReference type="InterPro" id="IPR016192">
    <property type="entry name" value="APOBEC/CMP_deaminase_Zn-bd"/>
</dbReference>
<evidence type="ECO:0000256" key="7">
    <source>
        <dbReference type="ARBA" id="ARBA00022723"/>
    </source>
</evidence>
<gene>
    <name evidence="16" type="primary">ribD</name>
    <name evidence="16" type="ORF">ACFSYH_06555</name>
</gene>
<dbReference type="EC" id="3.5.4.26" evidence="14"/>
<dbReference type="PROSITE" id="PS51747">
    <property type="entry name" value="CYT_DCMP_DEAMINASES_2"/>
    <property type="match status" value="1"/>
</dbReference>
<evidence type="ECO:0000256" key="14">
    <source>
        <dbReference type="PIRNR" id="PIRNR006769"/>
    </source>
</evidence>
<organism evidence="16 17">
    <name type="scientific">Populibacterium corticicola</name>
    <dbReference type="NCBI Taxonomy" id="1812826"/>
    <lineage>
        <taxon>Bacteria</taxon>
        <taxon>Bacillati</taxon>
        <taxon>Actinomycetota</taxon>
        <taxon>Actinomycetes</taxon>
        <taxon>Micrococcales</taxon>
        <taxon>Jonesiaceae</taxon>
        <taxon>Populibacterium</taxon>
    </lineage>
</organism>
<dbReference type="PIRSF" id="PIRSF006769">
    <property type="entry name" value="RibD"/>
    <property type="match status" value="1"/>
</dbReference>
<dbReference type="PROSITE" id="PS00903">
    <property type="entry name" value="CYT_DCMP_DEAMINASES_1"/>
    <property type="match status" value="1"/>
</dbReference>
<comment type="caution">
    <text evidence="16">The sequence shown here is derived from an EMBL/GenBank/DDBJ whole genome shotgun (WGS) entry which is preliminary data.</text>
</comment>
<evidence type="ECO:0000256" key="2">
    <source>
        <dbReference type="ARBA" id="ARBA00004882"/>
    </source>
</evidence>
<dbReference type="EC" id="1.1.1.193" evidence="14"/>
<protein>
    <recommendedName>
        <fullName evidence="14">Riboflavin biosynthesis protein RibD</fullName>
    </recommendedName>
    <domain>
        <recommendedName>
            <fullName evidence="14">Diaminohydroxyphosphoribosylaminopyrimidine deaminase</fullName>
            <shortName evidence="14">DRAP deaminase</shortName>
            <ecNumber evidence="14">3.5.4.26</ecNumber>
        </recommendedName>
        <alternativeName>
            <fullName evidence="14">Riboflavin-specific deaminase</fullName>
        </alternativeName>
    </domain>
    <domain>
        <recommendedName>
            <fullName evidence="14">5-amino-6-(5-phosphoribosylamino)uracil reductase</fullName>
            <ecNumber evidence="14">1.1.1.193</ecNumber>
        </recommendedName>
        <alternativeName>
            <fullName evidence="14">HTP reductase</fullName>
        </alternativeName>
    </domain>
</protein>
<dbReference type="InterPro" id="IPR016193">
    <property type="entry name" value="Cytidine_deaminase-like"/>
</dbReference>
<dbReference type="InterPro" id="IPR024072">
    <property type="entry name" value="DHFR-like_dom_sf"/>
</dbReference>
<dbReference type="PANTHER" id="PTHR38011:SF7">
    <property type="entry name" value="2,5-DIAMINO-6-RIBOSYLAMINO-4(3H)-PYRIMIDINONE 5'-PHOSPHATE REDUCTASE"/>
    <property type="match status" value="1"/>
</dbReference>
<keyword evidence="11" id="KW-0511">Multifunctional enzyme</keyword>
<evidence type="ECO:0000256" key="13">
    <source>
        <dbReference type="ARBA" id="ARBA00049886"/>
    </source>
</evidence>
<comment type="similarity">
    <text evidence="5 14">In the C-terminal section; belongs to the HTP reductase family.</text>
</comment>
<keyword evidence="7 14" id="KW-0479">Metal-binding</keyword>
<dbReference type="RefSeq" id="WP_377465989.1">
    <property type="nucleotide sequence ID" value="NZ_JBHUOP010000002.1"/>
</dbReference>
<comment type="function">
    <text evidence="1 14">Converts 2,5-diamino-6-(ribosylamino)-4(3h)-pyrimidinone 5'-phosphate into 5-amino-6-(ribosylamino)-2,4(1h,3h)-pyrimidinedione 5'-phosphate.</text>
</comment>
<comment type="cofactor">
    <cofactor evidence="14">
        <name>Zn(2+)</name>
        <dbReference type="ChEBI" id="CHEBI:29105"/>
    </cofactor>
    <text evidence="14">Binds 1 zinc ion.</text>
</comment>
<dbReference type="Gene3D" id="3.40.430.10">
    <property type="entry name" value="Dihydrofolate Reductase, subunit A"/>
    <property type="match status" value="1"/>
</dbReference>
<dbReference type="InterPro" id="IPR002125">
    <property type="entry name" value="CMP_dCMP_dom"/>
</dbReference>
<evidence type="ECO:0000313" key="16">
    <source>
        <dbReference type="EMBL" id="MFD2840228.1"/>
    </source>
</evidence>
<evidence type="ECO:0000256" key="8">
    <source>
        <dbReference type="ARBA" id="ARBA00022833"/>
    </source>
</evidence>
<keyword evidence="9 14" id="KW-0521">NADP</keyword>
<comment type="pathway">
    <text evidence="3 14">Cofactor biosynthesis; riboflavin biosynthesis; 5-amino-6-(D-ribitylamino)uracil from GTP: step 3/4.</text>
</comment>
<reference evidence="17" key="1">
    <citation type="journal article" date="2019" name="Int. J. Syst. Evol. Microbiol.">
        <title>The Global Catalogue of Microorganisms (GCM) 10K type strain sequencing project: providing services to taxonomists for standard genome sequencing and annotation.</title>
        <authorList>
            <consortium name="The Broad Institute Genomics Platform"/>
            <consortium name="The Broad Institute Genome Sequencing Center for Infectious Disease"/>
            <person name="Wu L."/>
            <person name="Ma J."/>
        </authorList>
    </citation>
    <scope>NUCLEOTIDE SEQUENCE [LARGE SCALE GENOMIC DNA]</scope>
    <source>
        <strain evidence="17">KCTC 33576</strain>
    </source>
</reference>
<dbReference type="Pfam" id="PF01872">
    <property type="entry name" value="RibD_C"/>
    <property type="match status" value="1"/>
</dbReference>
<evidence type="ECO:0000256" key="3">
    <source>
        <dbReference type="ARBA" id="ARBA00004910"/>
    </source>
</evidence>
<dbReference type="NCBIfam" id="TIGR00326">
    <property type="entry name" value="eubact_ribD"/>
    <property type="match status" value="1"/>
</dbReference>
<dbReference type="InterPro" id="IPR050765">
    <property type="entry name" value="Riboflavin_Biosynth_HTPR"/>
</dbReference>
<accession>A0ABW5XEB6</accession>
<comment type="catalytic activity">
    <reaction evidence="12 14">
        <text>5-amino-6-(5-phospho-D-ribitylamino)uracil + NADP(+) = 5-amino-6-(5-phospho-D-ribosylamino)uracil + NADPH + H(+)</text>
        <dbReference type="Rhea" id="RHEA:17845"/>
        <dbReference type="ChEBI" id="CHEBI:15378"/>
        <dbReference type="ChEBI" id="CHEBI:57783"/>
        <dbReference type="ChEBI" id="CHEBI:58349"/>
        <dbReference type="ChEBI" id="CHEBI:58421"/>
        <dbReference type="ChEBI" id="CHEBI:58453"/>
        <dbReference type="EC" id="1.1.1.193"/>
    </reaction>
</comment>
<dbReference type="InterPro" id="IPR004794">
    <property type="entry name" value="Eubact_RibD"/>
</dbReference>
<evidence type="ECO:0000256" key="10">
    <source>
        <dbReference type="ARBA" id="ARBA00023002"/>
    </source>
</evidence>
<feature type="domain" description="CMP/dCMP-type deaminase" evidence="15">
    <location>
        <begin position="29"/>
        <end position="153"/>
    </location>
</feature>
<evidence type="ECO:0000256" key="11">
    <source>
        <dbReference type="ARBA" id="ARBA00023268"/>
    </source>
</evidence>
<dbReference type="Pfam" id="PF00383">
    <property type="entry name" value="dCMP_cyt_deam_1"/>
    <property type="match status" value="1"/>
</dbReference>
<dbReference type="SUPFAM" id="SSF53927">
    <property type="entry name" value="Cytidine deaminase-like"/>
    <property type="match status" value="1"/>
</dbReference>
<name>A0ABW5XEB6_9MICO</name>
<keyword evidence="6 14" id="KW-0686">Riboflavin biosynthesis</keyword>
<dbReference type="InterPro" id="IPR002734">
    <property type="entry name" value="RibDG_C"/>
</dbReference>
<dbReference type="GO" id="GO:0008835">
    <property type="term" value="F:diaminohydroxyphosphoribosylaminopyrimidine deaminase activity"/>
    <property type="evidence" value="ECO:0007669"/>
    <property type="project" value="UniProtKB-EC"/>
</dbReference>
<dbReference type="Gene3D" id="3.40.140.10">
    <property type="entry name" value="Cytidine Deaminase, domain 2"/>
    <property type="match status" value="1"/>
</dbReference>
<dbReference type="GO" id="GO:0008703">
    <property type="term" value="F:5-amino-6-(5-phosphoribosylamino)uracil reductase activity"/>
    <property type="evidence" value="ECO:0007669"/>
    <property type="project" value="UniProtKB-EC"/>
</dbReference>